<keyword evidence="16" id="KW-0411">Iron-sulfur</keyword>
<dbReference type="InterPro" id="IPR029016">
    <property type="entry name" value="GAF-like_dom_sf"/>
</dbReference>
<dbReference type="Gene3D" id="3.30.450.40">
    <property type="match status" value="1"/>
</dbReference>
<keyword evidence="15" id="KW-0902">Two-component regulatory system</keyword>
<protein>
    <recommendedName>
        <fullName evidence="5">Oxygen sensor histidine kinase NreB</fullName>
        <ecNumber evidence="4">2.7.13.3</ecNumber>
    </recommendedName>
    <alternativeName>
        <fullName evidence="18">Nitrogen regulation protein B</fullName>
    </alternativeName>
</protein>
<dbReference type="Gene3D" id="1.20.5.1930">
    <property type="match status" value="1"/>
</dbReference>
<evidence type="ECO:0000256" key="5">
    <source>
        <dbReference type="ARBA" id="ARBA00017322"/>
    </source>
</evidence>
<comment type="cofactor">
    <cofactor evidence="2">
        <name>[4Fe-4S] cluster</name>
        <dbReference type="ChEBI" id="CHEBI:49883"/>
    </cofactor>
</comment>
<dbReference type="SUPFAM" id="SSF55781">
    <property type="entry name" value="GAF domain-like"/>
    <property type="match status" value="1"/>
</dbReference>
<dbReference type="GO" id="GO:0005524">
    <property type="term" value="F:ATP binding"/>
    <property type="evidence" value="ECO:0007669"/>
    <property type="project" value="UniProtKB-KW"/>
</dbReference>
<evidence type="ECO:0000256" key="18">
    <source>
        <dbReference type="ARBA" id="ARBA00030800"/>
    </source>
</evidence>
<evidence type="ECO:0000256" key="14">
    <source>
        <dbReference type="ARBA" id="ARBA00023004"/>
    </source>
</evidence>
<keyword evidence="22" id="KW-1185">Reference proteome</keyword>
<keyword evidence="9 21" id="KW-0808">Transferase</keyword>
<dbReference type="Pfam" id="PF02518">
    <property type="entry name" value="HATPase_c"/>
    <property type="match status" value="1"/>
</dbReference>
<feature type="transmembrane region" description="Helical" evidence="19">
    <location>
        <begin position="65"/>
        <end position="94"/>
    </location>
</feature>
<dbReference type="PROSITE" id="PS50109">
    <property type="entry name" value="HIS_KIN"/>
    <property type="match status" value="1"/>
</dbReference>
<feature type="transmembrane region" description="Helical" evidence="19">
    <location>
        <begin position="25"/>
        <end position="45"/>
    </location>
</feature>
<reference evidence="21" key="1">
    <citation type="submission" date="2016-01" db="EMBL/GenBank/DDBJ databases">
        <authorList>
            <person name="Mcilroy J.S."/>
            <person name="Karst M S."/>
            <person name="Albertsen M."/>
        </authorList>
    </citation>
    <scope>NUCLEOTIDE SEQUENCE</scope>
    <source>
        <strain evidence="21">Cfx-K</strain>
    </source>
</reference>
<keyword evidence="19" id="KW-1133">Transmembrane helix</keyword>
<dbReference type="PRINTS" id="PR00344">
    <property type="entry name" value="BCTRLSENSOR"/>
</dbReference>
<evidence type="ECO:0000256" key="11">
    <source>
        <dbReference type="ARBA" id="ARBA00022741"/>
    </source>
</evidence>
<dbReference type="PANTHER" id="PTHR24421:SF10">
    <property type="entry name" value="NITRATE_NITRITE SENSOR PROTEIN NARQ"/>
    <property type="match status" value="1"/>
</dbReference>
<evidence type="ECO:0000256" key="9">
    <source>
        <dbReference type="ARBA" id="ARBA00022679"/>
    </source>
</evidence>
<evidence type="ECO:0000256" key="7">
    <source>
        <dbReference type="ARBA" id="ARBA00022490"/>
    </source>
</evidence>
<evidence type="ECO:0000256" key="1">
    <source>
        <dbReference type="ARBA" id="ARBA00000085"/>
    </source>
</evidence>
<feature type="transmembrane region" description="Helical" evidence="19">
    <location>
        <begin position="139"/>
        <end position="158"/>
    </location>
</feature>
<organism evidence="21 22">
    <name type="scientific">Candidatus Promineifilum breve</name>
    <dbReference type="NCBI Taxonomy" id="1806508"/>
    <lineage>
        <taxon>Bacteria</taxon>
        <taxon>Bacillati</taxon>
        <taxon>Chloroflexota</taxon>
        <taxon>Ardenticatenia</taxon>
        <taxon>Candidatus Promineifilales</taxon>
        <taxon>Candidatus Promineifilaceae</taxon>
        <taxon>Candidatus Promineifilum</taxon>
    </lineage>
</organism>
<dbReference type="CDD" id="cd16917">
    <property type="entry name" value="HATPase_UhpB-NarQ-NarX-like"/>
    <property type="match status" value="1"/>
</dbReference>
<evidence type="ECO:0000256" key="2">
    <source>
        <dbReference type="ARBA" id="ARBA00001966"/>
    </source>
</evidence>
<evidence type="ECO:0000256" key="4">
    <source>
        <dbReference type="ARBA" id="ARBA00012438"/>
    </source>
</evidence>
<evidence type="ECO:0000256" key="6">
    <source>
        <dbReference type="ARBA" id="ARBA00022485"/>
    </source>
</evidence>
<dbReference type="RefSeq" id="WP_095042823.1">
    <property type="nucleotide sequence ID" value="NZ_LN890655.1"/>
</dbReference>
<dbReference type="KEGG" id="pbf:CFX0092_A1433"/>
<dbReference type="GO" id="GO:0046983">
    <property type="term" value="F:protein dimerization activity"/>
    <property type="evidence" value="ECO:0007669"/>
    <property type="project" value="InterPro"/>
</dbReference>
<dbReference type="GO" id="GO:0000155">
    <property type="term" value="F:phosphorelay sensor kinase activity"/>
    <property type="evidence" value="ECO:0007669"/>
    <property type="project" value="InterPro"/>
</dbReference>
<keyword evidence="12 21" id="KW-0418">Kinase</keyword>
<keyword evidence="19" id="KW-0472">Membrane</keyword>
<dbReference type="Pfam" id="PF07730">
    <property type="entry name" value="HisKA_3"/>
    <property type="match status" value="1"/>
</dbReference>
<dbReference type="OrthoDB" id="136463at2"/>
<comment type="subcellular location">
    <subcellularLocation>
        <location evidence="3">Cytoplasm</location>
    </subcellularLocation>
</comment>
<dbReference type="InterPro" id="IPR050482">
    <property type="entry name" value="Sensor_HK_TwoCompSys"/>
</dbReference>
<keyword evidence="13" id="KW-0067">ATP-binding</keyword>
<evidence type="ECO:0000256" key="10">
    <source>
        <dbReference type="ARBA" id="ARBA00022723"/>
    </source>
</evidence>
<dbReference type="InterPro" id="IPR005467">
    <property type="entry name" value="His_kinase_dom"/>
</dbReference>
<dbReference type="EC" id="2.7.13.3" evidence="4"/>
<dbReference type="InterPro" id="IPR004358">
    <property type="entry name" value="Sig_transdc_His_kin-like_C"/>
</dbReference>
<evidence type="ECO:0000256" key="15">
    <source>
        <dbReference type="ARBA" id="ARBA00023012"/>
    </source>
</evidence>
<dbReference type="GO" id="GO:0051539">
    <property type="term" value="F:4 iron, 4 sulfur cluster binding"/>
    <property type="evidence" value="ECO:0007669"/>
    <property type="project" value="UniProtKB-KW"/>
</dbReference>
<evidence type="ECO:0000256" key="12">
    <source>
        <dbReference type="ARBA" id="ARBA00022777"/>
    </source>
</evidence>
<dbReference type="InterPro" id="IPR003594">
    <property type="entry name" value="HATPase_dom"/>
</dbReference>
<keyword evidence="8" id="KW-0597">Phosphoprotein</keyword>
<proteinExistence type="predicted"/>
<dbReference type="SUPFAM" id="SSF55874">
    <property type="entry name" value="ATPase domain of HSP90 chaperone/DNA topoisomerase II/histidine kinase"/>
    <property type="match status" value="1"/>
</dbReference>
<evidence type="ECO:0000313" key="22">
    <source>
        <dbReference type="Proteomes" id="UP000215027"/>
    </source>
</evidence>
<evidence type="ECO:0000313" key="21">
    <source>
        <dbReference type="EMBL" id="CUS03311.2"/>
    </source>
</evidence>
<keyword evidence="19" id="KW-0812">Transmembrane</keyword>
<name>A0A160T092_9CHLR</name>
<comment type="function">
    <text evidence="17">Member of the two-component regulatory system NreB/NreC involved in the control of dissimilatory nitrate/nitrite reduction in response to oxygen. NreB functions as a direct oxygen sensor histidine kinase which is autophosphorylated, in the absence of oxygen, probably at the conserved histidine residue, and transfers its phosphate group probably to a conserved aspartate residue of NreC. NreB/NreC activates the expression of the nitrate (narGHJI) and nitrite (nir) reductase operons, as well as the putative nitrate transporter gene narT.</text>
</comment>
<feature type="domain" description="Histidine kinase" evidence="20">
    <location>
        <begin position="508"/>
        <end position="700"/>
    </location>
</feature>
<feature type="transmembrane region" description="Helical" evidence="19">
    <location>
        <begin position="313"/>
        <end position="332"/>
    </location>
</feature>
<evidence type="ECO:0000256" key="19">
    <source>
        <dbReference type="SAM" id="Phobius"/>
    </source>
</evidence>
<feature type="transmembrane region" description="Helical" evidence="19">
    <location>
        <begin position="101"/>
        <end position="119"/>
    </location>
</feature>
<dbReference type="GO" id="GO:0005737">
    <property type="term" value="C:cytoplasm"/>
    <property type="evidence" value="ECO:0007669"/>
    <property type="project" value="UniProtKB-SubCell"/>
</dbReference>
<comment type="catalytic activity">
    <reaction evidence="1">
        <text>ATP + protein L-histidine = ADP + protein N-phospho-L-histidine.</text>
        <dbReference type="EC" id="2.7.13.3"/>
    </reaction>
</comment>
<sequence>MTHVYEQPIAAPQPNGTWRLRLARAGWVAITLFITAVFIAGAPTATTNQRQDWQFAEAAPAIWPYMSTFTFAAIVVALRFAALLVFYAVALLIARRKWDDWFALFVSAALLMVAFVFIGRGDTTTYVLPDRLLPIVPGLILATTTIFIFSWLLLFYLLPDGRFVPRWSAWFTLLPLPGLILLAASENFRWLIPSQIQAAVENGAWGFFMAGLVLAILAGLFAQIYRYRRVATPTQRQQMKWLLVGLGIQPLFILVSVFGLGLPLPPAWSALITLLFGLFAITLLPVTIALAVFRRRLWDVDPLINRTLVYGGLTLLVLLLYVALVGMAFMLFGETSNLFLAALAVGVTALLAQPIRTRLQQAVNRLMYGDRDDPATVLTRLGDQLATAAAPAETLPALVQTIAQALKLPYVAIETGDEEPAVLAESGGRPSFPLRLPLVYHAAPVGALLVAPRAPDEPFTPAERRLLDNIAQQAGAAVYAAQLTGHLQHSREQLVLAREEERRRLQRDLHDGLGPQLAALGMQLDVARGLAAGSPEAAALLARLSAETQTAIADIRRLVYDLRPPALDQFGLVGAVREYVAGQGNGGGPRLTLDTPETLPPLPAAVEVAAYRIMQEAVANCLRHAAAENCRIVLRINGGLHVEVTDDGRGLPPAVVGPKPTFGLGLASMRERAAELGGVCHVEAAPGGGTRVVATFPLPREVNP</sequence>
<evidence type="ECO:0000256" key="13">
    <source>
        <dbReference type="ARBA" id="ARBA00022840"/>
    </source>
</evidence>
<keyword evidence="7" id="KW-0963">Cytoplasm</keyword>
<dbReference type="GO" id="GO:0046872">
    <property type="term" value="F:metal ion binding"/>
    <property type="evidence" value="ECO:0007669"/>
    <property type="project" value="UniProtKB-KW"/>
</dbReference>
<evidence type="ECO:0000259" key="20">
    <source>
        <dbReference type="PROSITE" id="PS50109"/>
    </source>
</evidence>
<feature type="transmembrane region" description="Helical" evidence="19">
    <location>
        <begin position="170"/>
        <end position="192"/>
    </location>
</feature>
<dbReference type="InterPro" id="IPR036890">
    <property type="entry name" value="HATPase_C_sf"/>
</dbReference>
<keyword evidence="14" id="KW-0408">Iron</keyword>
<feature type="transmembrane region" description="Helical" evidence="19">
    <location>
        <begin position="268"/>
        <end position="293"/>
    </location>
</feature>
<dbReference type="SMART" id="SM00387">
    <property type="entry name" value="HATPase_c"/>
    <property type="match status" value="1"/>
</dbReference>
<dbReference type="InterPro" id="IPR011712">
    <property type="entry name" value="Sig_transdc_His_kin_sub3_dim/P"/>
</dbReference>
<evidence type="ECO:0000256" key="17">
    <source>
        <dbReference type="ARBA" id="ARBA00024827"/>
    </source>
</evidence>
<dbReference type="Proteomes" id="UP000215027">
    <property type="component" value="Chromosome I"/>
</dbReference>
<keyword evidence="6" id="KW-0004">4Fe-4S</keyword>
<keyword evidence="11" id="KW-0547">Nucleotide-binding</keyword>
<gene>
    <name evidence="21" type="ORF">CFX0092_A1433</name>
</gene>
<keyword evidence="10" id="KW-0479">Metal-binding</keyword>
<feature type="transmembrane region" description="Helical" evidence="19">
    <location>
        <begin position="204"/>
        <end position="222"/>
    </location>
</feature>
<evidence type="ECO:0000256" key="16">
    <source>
        <dbReference type="ARBA" id="ARBA00023014"/>
    </source>
</evidence>
<accession>A0A160T092</accession>
<evidence type="ECO:0000256" key="3">
    <source>
        <dbReference type="ARBA" id="ARBA00004496"/>
    </source>
</evidence>
<dbReference type="GO" id="GO:0016020">
    <property type="term" value="C:membrane"/>
    <property type="evidence" value="ECO:0007669"/>
    <property type="project" value="InterPro"/>
</dbReference>
<evidence type="ECO:0000256" key="8">
    <source>
        <dbReference type="ARBA" id="ARBA00022553"/>
    </source>
</evidence>
<dbReference type="Gene3D" id="3.30.565.10">
    <property type="entry name" value="Histidine kinase-like ATPase, C-terminal domain"/>
    <property type="match status" value="1"/>
</dbReference>
<dbReference type="EMBL" id="LN890655">
    <property type="protein sequence ID" value="CUS03311.2"/>
    <property type="molecule type" value="Genomic_DNA"/>
</dbReference>
<feature type="transmembrane region" description="Helical" evidence="19">
    <location>
        <begin position="242"/>
        <end position="262"/>
    </location>
</feature>
<dbReference type="PANTHER" id="PTHR24421">
    <property type="entry name" value="NITRATE/NITRITE SENSOR PROTEIN NARX-RELATED"/>
    <property type="match status" value="1"/>
</dbReference>
<dbReference type="AlphaFoldDB" id="A0A160T092"/>